<dbReference type="PANTHER" id="PTHR43384:SF6">
    <property type="entry name" value="SEPTUM SITE-DETERMINING PROTEIN MIND HOMOLOG, CHLOROPLASTIC"/>
    <property type="match status" value="1"/>
</dbReference>
<name>A0A2I8VJ68_9EURY</name>
<dbReference type="AlphaFoldDB" id="A0A2I8VJ68"/>
<evidence type="ECO:0000313" key="4">
    <source>
        <dbReference type="EMBL" id="AUV81968.1"/>
    </source>
</evidence>
<gene>
    <name evidence="4" type="ORF">C2R22_10175</name>
</gene>
<dbReference type="GO" id="GO:0005524">
    <property type="term" value="F:ATP binding"/>
    <property type="evidence" value="ECO:0007669"/>
    <property type="project" value="UniProtKB-KW"/>
</dbReference>
<proteinExistence type="predicted"/>
<keyword evidence="1" id="KW-0547">Nucleotide-binding</keyword>
<dbReference type="InterPro" id="IPR027417">
    <property type="entry name" value="P-loop_NTPase"/>
</dbReference>
<dbReference type="GeneID" id="35592460"/>
<protein>
    <submittedName>
        <fullName evidence="4">CDP-4-keto-6-deoxy-D-glucose-3-dehydrase</fullName>
    </submittedName>
</protein>
<dbReference type="GO" id="GO:0009898">
    <property type="term" value="C:cytoplasmic side of plasma membrane"/>
    <property type="evidence" value="ECO:0007669"/>
    <property type="project" value="TreeGrafter"/>
</dbReference>
<dbReference type="GO" id="GO:0016887">
    <property type="term" value="F:ATP hydrolysis activity"/>
    <property type="evidence" value="ECO:0007669"/>
    <property type="project" value="TreeGrafter"/>
</dbReference>
<dbReference type="Pfam" id="PF01656">
    <property type="entry name" value="CbiA"/>
    <property type="match status" value="1"/>
</dbReference>
<dbReference type="Proteomes" id="UP000236584">
    <property type="component" value="Chromosome"/>
</dbReference>
<keyword evidence="5" id="KW-1185">Reference proteome</keyword>
<dbReference type="SUPFAM" id="SSF52540">
    <property type="entry name" value="P-loop containing nucleoside triphosphate hydrolases"/>
    <property type="match status" value="1"/>
</dbReference>
<dbReference type="RefSeq" id="WP_103425657.1">
    <property type="nucleotide sequence ID" value="NZ_CP026309.1"/>
</dbReference>
<dbReference type="InterPro" id="IPR002586">
    <property type="entry name" value="CobQ/CobB/MinD/ParA_Nub-bd_dom"/>
</dbReference>
<sequence>MLAVAGGKGGCGKTTTALGLGRALDGETVVVDTDRDMPNLHAMAGVDREPMAAPGAEPQRVDDGLSVLPAPSPTTRDAAVTTILDGVANRTDARVVVDCPGGAGPDAAAPLAAATRVVLVSTACAPALRDATKTGAMARALGCHVEGVVLTRTRVTPPGVEALFDCPVLGTVPDAPGPVLDANPVQAAYADVVEALESDTLQTQTMRQKRP</sequence>
<evidence type="ECO:0000259" key="3">
    <source>
        <dbReference type="Pfam" id="PF01656"/>
    </source>
</evidence>
<evidence type="ECO:0000256" key="2">
    <source>
        <dbReference type="ARBA" id="ARBA00022840"/>
    </source>
</evidence>
<dbReference type="Gene3D" id="3.40.50.300">
    <property type="entry name" value="P-loop containing nucleotide triphosphate hydrolases"/>
    <property type="match status" value="1"/>
</dbReference>
<evidence type="ECO:0000313" key="5">
    <source>
        <dbReference type="Proteomes" id="UP000236584"/>
    </source>
</evidence>
<dbReference type="EMBL" id="CP026309">
    <property type="protein sequence ID" value="AUV81968.1"/>
    <property type="molecule type" value="Genomic_DNA"/>
</dbReference>
<dbReference type="GO" id="GO:0005829">
    <property type="term" value="C:cytosol"/>
    <property type="evidence" value="ECO:0007669"/>
    <property type="project" value="TreeGrafter"/>
</dbReference>
<dbReference type="GO" id="GO:0051782">
    <property type="term" value="P:negative regulation of cell division"/>
    <property type="evidence" value="ECO:0007669"/>
    <property type="project" value="TreeGrafter"/>
</dbReference>
<keyword evidence="2" id="KW-0067">ATP-binding</keyword>
<accession>A0A2I8VJ68</accession>
<dbReference type="OrthoDB" id="238619at2157"/>
<organism evidence="4 5">
    <name type="scientific">Salinigranum rubrum</name>
    <dbReference type="NCBI Taxonomy" id="755307"/>
    <lineage>
        <taxon>Archaea</taxon>
        <taxon>Methanobacteriati</taxon>
        <taxon>Methanobacteriota</taxon>
        <taxon>Stenosarchaea group</taxon>
        <taxon>Halobacteria</taxon>
        <taxon>Halobacteriales</taxon>
        <taxon>Haloferacaceae</taxon>
        <taxon>Salinigranum</taxon>
    </lineage>
</organism>
<reference evidence="4 5" key="1">
    <citation type="submission" date="2018-01" db="EMBL/GenBank/DDBJ databases">
        <title>Complete genome sequence of Salinigranum rubrum GX10T, an extremely halophilic archaeon isolated from a marine solar saltern.</title>
        <authorList>
            <person name="Han S."/>
        </authorList>
    </citation>
    <scope>NUCLEOTIDE SEQUENCE [LARGE SCALE GENOMIC DNA]</scope>
    <source>
        <strain evidence="4 5">GX10</strain>
    </source>
</reference>
<dbReference type="PANTHER" id="PTHR43384">
    <property type="entry name" value="SEPTUM SITE-DETERMINING PROTEIN MIND HOMOLOG, CHLOROPLASTIC-RELATED"/>
    <property type="match status" value="1"/>
</dbReference>
<dbReference type="InterPro" id="IPR050625">
    <property type="entry name" value="ParA/MinD_ATPase"/>
</dbReference>
<dbReference type="KEGG" id="srub:C2R22_10175"/>
<feature type="domain" description="CobQ/CobB/MinD/ParA nucleotide binding" evidence="3">
    <location>
        <begin position="2"/>
        <end position="173"/>
    </location>
</feature>
<evidence type="ECO:0000256" key="1">
    <source>
        <dbReference type="ARBA" id="ARBA00022741"/>
    </source>
</evidence>